<sequence length="85" mass="9835">MKVKPLSKIGYTSIPTFISSTQETLLISFTNNKVVLIKEIYKDKDSKDKDMDSKDKDMDSKDKDMDKDSKDMDMDSKDKDIKDMD</sequence>
<comment type="caution">
    <text evidence="2">The sequence shown here is derived from an EMBL/GenBank/DDBJ whole genome shotgun (WGS) entry which is preliminary data.</text>
</comment>
<dbReference type="VEuPathDB" id="MicrosporidiaDB:CWI39_3033p0010"/>
<feature type="non-terminal residue" evidence="2">
    <location>
        <position position="85"/>
    </location>
</feature>
<dbReference type="AlphaFoldDB" id="A0A4V2JTQ8"/>
<name>A0A4V2JTQ8_9MICR</name>
<evidence type="ECO:0000313" key="2">
    <source>
        <dbReference type="EMBL" id="TBT97311.1"/>
    </source>
</evidence>
<feature type="region of interest" description="Disordered" evidence="1">
    <location>
        <begin position="44"/>
        <end position="85"/>
    </location>
</feature>
<gene>
    <name evidence="2" type="ORF">CWI39_3033p0010</name>
</gene>
<evidence type="ECO:0000256" key="1">
    <source>
        <dbReference type="SAM" id="MobiDB-lite"/>
    </source>
</evidence>
<dbReference type="Proteomes" id="UP000293045">
    <property type="component" value="Unassembled WGS sequence"/>
</dbReference>
<dbReference type="EMBL" id="PIXR01003033">
    <property type="protein sequence ID" value="TBT97311.1"/>
    <property type="molecule type" value="Genomic_DNA"/>
</dbReference>
<protein>
    <submittedName>
        <fullName evidence="2">Uncharacterized protein</fullName>
    </submittedName>
</protein>
<organism evidence="2 3">
    <name type="scientific">Hamiltosporidium magnivora</name>
    <dbReference type="NCBI Taxonomy" id="148818"/>
    <lineage>
        <taxon>Eukaryota</taxon>
        <taxon>Fungi</taxon>
        <taxon>Fungi incertae sedis</taxon>
        <taxon>Microsporidia</taxon>
        <taxon>Dubosqiidae</taxon>
        <taxon>Hamiltosporidium</taxon>
    </lineage>
</organism>
<accession>A0A4V2JTQ8</accession>
<reference evidence="2 3" key="1">
    <citation type="submission" date="2017-12" db="EMBL/GenBank/DDBJ databases">
        <authorList>
            <person name="Pombert J.-F."/>
            <person name="Haag K.L."/>
            <person name="Ebert D."/>
        </authorList>
    </citation>
    <scope>NUCLEOTIDE SEQUENCE [LARGE SCALE GENOMIC DNA]</scope>
    <source>
        <strain evidence="2">IL-BN-2</strain>
    </source>
</reference>
<evidence type="ECO:0000313" key="3">
    <source>
        <dbReference type="Proteomes" id="UP000293045"/>
    </source>
</evidence>
<proteinExistence type="predicted"/>